<feature type="transmembrane region" description="Helical" evidence="1">
    <location>
        <begin position="78"/>
        <end position="96"/>
    </location>
</feature>
<evidence type="ECO:0000313" key="3">
    <source>
        <dbReference type="EMBL" id="OHA01963.1"/>
    </source>
</evidence>
<keyword evidence="2" id="KW-0732">Signal</keyword>
<keyword evidence="1" id="KW-1133">Transmembrane helix</keyword>
<keyword evidence="1" id="KW-0472">Membrane</keyword>
<organism evidence="3 4">
    <name type="scientific">Candidatus Sungbacteria bacterium RIFCSPHIGHO2_02_FULL_51_29</name>
    <dbReference type="NCBI Taxonomy" id="1802273"/>
    <lineage>
        <taxon>Bacteria</taxon>
        <taxon>Candidatus Sungiibacteriota</taxon>
    </lineage>
</organism>
<protein>
    <recommendedName>
        <fullName evidence="5">TrbC/VIRB2 family protein</fullName>
    </recommendedName>
</protein>
<name>A0A1G2KRI3_9BACT</name>
<proteinExistence type="predicted"/>
<feature type="signal peptide" evidence="2">
    <location>
        <begin position="1"/>
        <end position="23"/>
    </location>
</feature>
<feature type="transmembrane region" description="Helical" evidence="1">
    <location>
        <begin position="39"/>
        <end position="66"/>
    </location>
</feature>
<feature type="chain" id="PRO_5009583437" description="TrbC/VIRB2 family protein" evidence="2">
    <location>
        <begin position="24"/>
        <end position="117"/>
    </location>
</feature>
<evidence type="ECO:0000256" key="2">
    <source>
        <dbReference type="SAM" id="SignalP"/>
    </source>
</evidence>
<evidence type="ECO:0008006" key="5">
    <source>
        <dbReference type="Google" id="ProtNLM"/>
    </source>
</evidence>
<dbReference type="AlphaFoldDB" id="A0A1G2KRI3"/>
<dbReference type="Proteomes" id="UP000177811">
    <property type="component" value="Unassembled WGS sequence"/>
</dbReference>
<comment type="caution">
    <text evidence="3">The sequence shown here is derived from an EMBL/GenBank/DDBJ whole genome shotgun (WGS) entry which is preliminary data.</text>
</comment>
<evidence type="ECO:0000256" key="1">
    <source>
        <dbReference type="SAM" id="Phobius"/>
    </source>
</evidence>
<gene>
    <name evidence="3" type="ORF">A3C16_02375</name>
</gene>
<dbReference type="EMBL" id="MHQL01000050">
    <property type="protein sequence ID" value="OHA01963.1"/>
    <property type="molecule type" value="Genomic_DNA"/>
</dbReference>
<keyword evidence="1" id="KW-0812">Transmembrane</keyword>
<dbReference type="InterPro" id="IPR043993">
    <property type="entry name" value="T4SS_pilin"/>
</dbReference>
<sequence>MTTNTKALIVSSVSLVAPLAAFAGNFSGVCDVAKLVSQFIQVFAFIVFVLAIAAVLYAGFLFLTSGGNEEKVKSGRSALVWGLIGIAVALFASYAIDFVITVVGGTDVRNCTFAPIR</sequence>
<accession>A0A1G2KRI3</accession>
<evidence type="ECO:0000313" key="4">
    <source>
        <dbReference type="Proteomes" id="UP000177811"/>
    </source>
</evidence>
<dbReference type="Pfam" id="PF18895">
    <property type="entry name" value="T4SS_pilin"/>
    <property type="match status" value="1"/>
</dbReference>
<reference evidence="3 4" key="1">
    <citation type="journal article" date="2016" name="Nat. Commun.">
        <title>Thousands of microbial genomes shed light on interconnected biogeochemical processes in an aquifer system.</title>
        <authorList>
            <person name="Anantharaman K."/>
            <person name="Brown C.T."/>
            <person name="Hug L.A."/>
            <person name="Sharon I."/>
            <person name="Castelle C.J."/>
            <person name="Probst A.J."/>
            <person name="Thomas B.C."/>
            <person name="Singh A."/>
            <person name="Wilkins M.J."/>
            <person name="Karaoz U."/>
            <person name="Brodie E.L."/>
            <person name="Williams K.H."/>
            <person name="Hubbard S.S."/>
            <person name="Banfield J.F."/>
        </authorList>
    </citation>
    <scope>NUCLEOTIDE SEQUENCE [LARGE SCALE GENOMIC DNA]</scope>
</reference>